<keyword evidence="2" id="KW-0131">Cell cycle</keyword>
<name>A0A6N8JN65_9ACTN</name>
<dbReference type="GO" id="GO:0051301">
    <property type="term" value="P:cell division"/>
    <property type="evidence" value="ECO:0007669"/>
    <property type="project" value="UniProtKB-KW"/>
</dbReference>
<evidence type="ECO:0000313" key="2">
    <source>
        <dbReference type="EMBL" id="MVX61022.1"/>
    </source>
</evidence>
<keyword evidence="1" id="KW-0472">Membrane</keyword>
<keyword evidence="1" id="KW-1133">Transmembrane helix</keyword>
<gene>
    <name evidence="2" type="ORF">GKZ27_06080</name>
</gene>
<keyword evidence="1" id="KW-0812">Transmembrane</keyword>
<comment type="caution">
    <text evidence="2">The sequence shown here is derived from an EMBL/GenBank/DDBJ whole genome shotgun (WGS) entry which is preliminary data.</text>
</comment>
<dbReference type="RefSeq" id="WP_160345904.1">
    <property type="nucleotide sequence ID" value="NZ_JAOAKZ010000040.1"/>
</dbReference>
<dbReference type="AlphaFoldDB" id="A0A6N8JN65"/>
<dbReference type="OrthoDB" id="3178157at2"/>
<proteinExistence type="predicted"/>
<organism evidence="2 3">
    <name type="scientific">Adlercreutzia mucosicola</name>
    <dbReference type="NCBI Taxonomy" id="580026"/>
    <lineage>
        <taxon>Bacteria</taxon>
        <taxon>Bacillati</taxon>
        <taxon>Actinomycetota</taxon>
        <taxon>Coriobacteriia</taxon>
        <taxon>Eggerthellales</taxon>
        <taxon>Eggerthellaceae</taxon>
        <taxon>Adlercreutzia</taxon>
    </lineage>
</organism>
<keyword evidence="3" id="KW-1185">Reference proteome</keyword>
<sequence length="193" mass="19439">MSAYTASRSRAAGRASFAAGSAPRAGRSGARGASFAAGYRGARYVPTSVAEALPDYDEPSIAVVPGAGRRAQTQQGLSAAALTLAKVCAVVCIALAVIAVARVAITSAAASCALETREITQKIDTARSQGNELEVAQSVLANPTRIKAQAMALGMMAPSAAYSEQLNLPPDVVATDEAGNLSLSESTAALAAQ</sequence>
<protein>
    <submittedName>
        <fullName evidence="2">Cell division protein FtsL</fullName>
    </submittedName>
</protein>
<dbReference type="EMBL" id="WSRR01000011">
    <property type="protein sequence ID" value="MVX61022.1"/>
    <property type="molecule type" value="Genomic_DNA"/>
</dbReference>
<evidence type="ECO:0000256" key="1">
    <source>
        <dbReference type="SAM" id="Phobius"/>
    </source>
</evidence>
<feature type="transmembrane region" description="Helical" evidence="1">
    <location>
        <begin position="79"/>
        <end position="105"/>
    </location>
</feature>
<keyword evidence="2" id="KW-0132">Cell division</keyword>
<evidence type="ECO:0000313" key="3">
    <source>
        <dbReference type="Proteomes" id="UP000463388"/>
    </source>
</evidence>
<dbReference type="Proteomes" id="UP000463388">
    <property type="component" value="Unassembled WGS sequence"/>
</dbReference>
<reference evidence="2 3" key="1">
    <citation type="submission" date="2019-12" db="EMBL/GenBank/DDBJ databases">
        <title>Microbes associate with the intestines of laboratory mice.</title>
        <authorList>
            <person name="Navarre W."/>
            <person name="Wong E."/>
        </authorList>
    </citation>
    <scope>NUCLEOTIDE SEQUENCE [LARGE SCALE GENOMIC DNA]</scope>
    <source>
        <strain evidence="2 3">NM66_B29</strain>
    </source>
</reference>
<accession>A0A6N8JN65</accession>